<dbReference type="Pfam" id="PF13087">
    <property type="entry name" value="AAA_12"/>
    <property type="match status" value="1"/>
</dbReference>
<evidence type="ECO:0000313" key="3">
    <source>
        <dbReference type="EMBL" id="KAF9519373.1"/>
    </source>
</evidence>
<gene>
    <name evidence="3" type="ORF">BS47DRAFT_28891</name>
</gene>
<feature type="domain" description="DNA2/NAM7 helicase-like C-terminal" evidence="2">
    <location>
        <begin position="171"/>
        <end position="327"/>
    </location>
</feature>
<dbReference type="InterPro" id="IPR047187">
    <property type="entry name" value="SF1_C_Upf1"/>
</dbReference>
<dbReference type="OrthoDB" id="6513042at2759"/>
<feature type="compositionally biased region" description="Polar residues" evidence="1">
    <location>
        <begin position="392"/>
        <end position="401"/>
    </location>
</feature>
<comment type="caution">
    <text evidence="3">The sequence shown here is derived from an EMBL/GenBank/DDBJ whole genome shotgun (WGS) entry which is preliminary data.</text>
</comment>
<evidence type="ECO:0000259" key="2">
    <source>
        <dbReference type="Pfam" id="PF13087"/>
    </source>
</evidence>
<feature type="region of interest" description="Disordered" evidence="1">
    <location>
        <begin position="367"/>
        <end position="422"/>
    </location>
</feature>
<evidence type="ECO:0000313" key="4">
    <source>
        <dbReference type="Proteomes" id="UP000886523"/>
    </source>
</evidence>
<feature type="compositionally biased region" description="Acidic residues" evidence="1">
    <location>
        <begin position="381"/>
        <end position="391"/>
    </location>
</feature>
<protein>
    <recommendedName>
        <fullName evidence="2">DNA2/NAM7 helicase-like C-terminal domain-containing protein</fullName>
    </recommendedName>
</protein>
<dbReference type="Gene3D" id="3.40.50.300">
    <property type="entry name" value="P-loop containing nucleotide triphosphate hydrolases"/>
    <property type="match status" value="2"/>
</dbReference>
<organism evidence="3 4">
    <name type="scientific">Hydnum rufescens UP504</name>
    <dbReference type="NCBI Taxonomy" id="1448309"/>
    <lineage>
        <taxon>Eukaryota</taxon>
        <taxon>Fungi</taxon>
        <taxon>Dikarya</taxon>
        <taxon>Basidiomycota</taxon>
        <taxon>Agaricomycotina</taxon>
        <taxon>Agaricomycetes</taxon>
        <taxon>Cantharellales</taxon>
        <taxon>Hydnaceae</taxon>
        <taxon>Hydnum</taxon>
    </lineage>
</organism>
<sequence length="422" mass="46409">MIVAMVQWLTNNGTGSEPPCCYLVSRSEPGIKNIAEALESSGFHDYRVAVSDEKASNWGDGLQGKIIEVGQVPQTLERLRGVFGSSCVVLCTLSTLIGLAGSTLTAVLMPPGTMICDDANQIPLSVFVPVFQKFGFTLSRVCFLGDDQQSSPYGEYSSRIATIFDMPHLRRNATVLKLQYRMSMQIGTFISCSLYNEVIESRRPDAHTSCVQFVHVPGEQVEDGISLLNPHEVDAVLDCARQFEMQSKQYKIVTGYSAQGTKIEDALKQAGLAWSGLVHTLETIQGTEADYIIISLVQTRTPGFLNDPGSTNVISTRCRLGLVVVCNGVFLMEDPFAKTTLLASMAEAWGNDWIPCDVLKSGVDLFPEDLPSEPNNAQENLEQENDGELDVSSDTPGSETYFENENENQDMSWPEDLQPTWF</sequence>
<name>A0A9P6B7U4_9AGAM</name>
<dbReference type="PANTHER" id="PTHR10887">
    <property type="entry name" value="DNA2/NAM7 HELICASE FAMILY"/>
    <property type="match status" value="1"/>
</dbReference>
<dbReference type="SUPFAM" id="SSF52540">
    <property type="entry name" value="P-loop containing nucleoside triphosphate hydrolases"/>
    <property type="match status" value="1"/>
</dbReference>
<dbReference type="Proteomes" id="UP000886523">
    <property type="component" value="Unassembled WGS sequence"/>
</dbReference>
<keyword evidence="4" id="KW-1185">Reference proteome</keyword>
<accession>A0A9P6B7U4</accession>
<dbReference type="PANTHER" id="PTHR10887:SF495">
    <property type="entry name" value="HELICASE SENATAXIN ISOFORM X1-RELATED"/>
    <property type="match status" value="1"/>
</dbReference>
<evidence type="ECO:0000256" key="1">
    <source>
        <dbReference type="SAM" id="MobiDB-lite"/>
    </source>
</evidence>
<dbReference type="EMBL" id="MU128918">
    <property type="protein sequence ID" value="KAF9519373.1"/>
    <property type="molecule type" value="Genomic_DNA"/>
</dbReference>
<dbReference type="InterPro" id="IPR041679">
    <property type="entry name" value="DNA2/NAM7-like_C"/>
</dbReference>
<dbReference type="AlphaFoldDB" id="A0A9P6B7U4"/>
<dbReference type="CDD" id="cd18808">
    <property type="entry name" value="SF1_C_Upf1"/>
    <property type="match status" value="1"/>
</dbReference>
<proteinExistence type="predicted"/>
<reference evidence="3" key="1">
    <citation type="journal article" date="2020" name="Nat. Commun.">
        <title>Large-scale genome sequencing of mycorrhizal fungi provides insights into the early evolution of symbiotic traits.</title>
        <authorList>
            <person name="Miyauchi S."/>
            <person name="Kiss E."/>
            <person name="Kuo A."/>
            <person name="Drula E."/>
            <person name="Kohler A."/>
            <person name="Sanchez-Garcia M."/>
            <person name="Morin E."/>
            <person name="Andreopoulos B."/>
            <person name="Barry K.W."/>
            <person name="Bonito G."/>
            <person name="Buee M."/>
            <person name="Carver A."/>
            <person name="Chen C."/>
            <person name="Cichocki N."/>
            <person name="Clum A."/>
            <person name="Culley D."/>
            <person name="Crous P.W."/>
            <person name="Fauchery L."/>
            <person name="Girlanda M."/>
            <person name="Hayes R.D."/>
            <person name="Keri Z."/>
            <person name="LaButti K."/>
            <person name="Lipzen A."/>
            <person name="Lombard V."/>
            <person name="Magnuson J."/>
            <person name="Maillard F."/>
            <person name="Murat C."/>
            <person name="Nolan M."/>
            <person name="Ohm R.A."/>
            <person name="Pangilinan J."/>
            <person name="Pereira M.F."/>
            <person name="Perotto S."/>
            <person name="Peter M."/>
            <person name="Pfister S."/>
            <person name="Riley R."/>
            <person name="Sitrit Y."/>
            <person name="Stielow J.B."/>
            <person name="Szollosi G."/>
            <person name="Zifcakova L."/>
            <person name="Stursova M."/>
            <person name="Spatafora J.W."/>
            <person name="Tedersoo L."/>
            <person name="Vaario L.M."/>
            <person name="Yamada A."/>
            <person name="Yan M."/>
            <person name="Wang P."/>
            <person name="Xu J."/>
            <person name="Bruns T."/>
            <person name="Baldrian P."/>
            <person name="Vilgalys R."/>
            <person name="Dunand C."/>
            <person name="Henrissat B."/>
            <person name="Grigoriev I.V."/>
            <person name="Hibbett D."/>
            <person name="Nagy L.G."/>
            <person name="Martin F.M."/>
        </authorList>
    </citation>
    <scope>NUCLEOTIDE SEQUENCE</scope>
    <source>
        <strain evidence="3">UP504</strain>
    </source>
</reference>
<dbReference type="InterPro" id="IPR045055">
    <property type="entry name" value="DNA2/NAM7-like"/>
</dbReference>
<dbReference type="InterPro" id="IPR027417">
    <property type="entry name" value="P-loop_NTPase"/>
</dbReference>